<dbReference type="Gene3D" id="2.60.120.260">
    <property type="entry name" value="Galactose-binding domain-like"/>
    <property type="match status" value="1"/>
</dbReference>
<organism evidence="2">
    <name type="scientific">hydrocarbon metagenome</name>
    <dbReference type="NCBI Taxonomy" id="938273"/>
    <lineage>
        <taxon>unclassified sequences</taxon>
        <taxon>metagenomes</taxon>
        <taxon>ecological metagenomes</taxon>
    </lineage>
</organism>
<proteinExistence type="predicted"/>
<reference evidence="2" key="1">
    <citation type="journal article" date="2015" name="Proc. Natl. Acad. Sci. U.S.A.">
        <title>Networks of energetic and metabolic interactions define dynamics in microbial communities.</title>
        <authorList>
            <person name="Embree M."/>
            <person name="Liu J.K."/>
            <person name="Al-Bassam M.M."/>
            <person name="Zengler K."/>
        </authorList>
    </citation>
    <scope>NUCLEOTIDE SEQUENCE</scope>
</reference>
<dbReference type="InterPro" id="IPR025060">
    <property type="entry name" value="DUF3999"/>
</dbReference>
<keyword evidence="1" id="KW-1133">Transmembrane helix</keyword>
<gene>
    <name evidence="2" type="ORF">ASZ90_019555</name>
</gene>
<name>A0A0W8E333_9ZZZZ</name>
<keyword evidence="1" id="KW-0472">Membrane</keyword>
<evidence type="ECO:0000256" key="1">
    <source>
        <dbReference type="SAM" id="Phobius"/>
    </source>
</evidence>
<keyword evidence="1" id="KW-0812">Transmembrane</keyword>
<comment type="caution">
    <text evidence="2">The sequence shown here is derived from an EMBL/GenBank/DDBJ whole genome shotgun (WGS) entry which is preliminary data.</text>
</comment>
<evidence type="ECO:0000313" key="2">
    <source>
        <dbReference type="EMBL" id="KUG03012.1"/>
    </source>
</evidence>
<dbReference type="AlphaFoldDB" id="A0A0W8E333"/>
<sequence>MRKIGIILLASLIWLINVPLYATQDFAAYQYYKEVKVEGDGFALVSLDAEVLERTRDDLADIRLSNPAGEEIPYQLTPYSLPQDVFIDAEIIDQMTNDGEQFLTLDMQRSGQLHNKIVLNIESKSDFYCELQIESSNDDQSWNLVTRDKIFSVQPNYHKNEITYPVSSSRYLRLNIIVASGTEVVVNGARVGFISAFSSPAQELQGSVLSQEDDRQTGKSLIIFDMGVKGYYVDNIELKINGRNYQRMTTVYSSNDREDWRLVSTSKQIYHFKWSDYEALQNRIMLNEKADRYLKLEIENGSSPPLQVDGVLVNGSVPRLLADLSEGTYRLWYANPQAPRPEYDLAGFAHLIDERVLSTIDPGRGGTNPDYQAPSLPWTERNPWILNVVVIMAVLILGVTIIRKANTPGD</sequence>
<accession>A0A0W8E333</accession>
<dbReference type="Pfam" id="PF13163">
    <property type="entry name" value="DUF3999"/>
    <property type="match status" value="1"/>
</dbReference>
<dbReference type="EMBL" id="LNQE01001896">
    <property type="protein sequence ID" value="KUG03012.1"/>
    <property type="molecule type" value="Genomic_DNA"/>
</dbReference>
<feature type="transmembrane region" description="Helical" evidence="1">
    <location>
        <begin position="384"/>
        <end position="402"/>
    </location>
</feature>
<protein>
    <submittedName>
        <fullName evidence="2">Uncharacterized protein</fullName>
    </submittedName>
</protein>